<accession>A0A1I0NQE4</accession>
<proteinExistence type="predicted"/>
<keyword evidence="1" id="KW-0472">Membrane</keyword>
<dbReference type="STRING" id="1202768.SAMN05216285_2003"/>
<keyword evidence="1" id="KW-1133">Transmembrane helix</keyword>
<keyword evidence="3" id="KW-1185">Reference proteome</keyword>
<feature type="transmembrane region" description="Helical" evidence="1">
    <location>
        <begin position="93"/>
        <end position="112"/>
    </location>
</feature>
<dbReference type="OrthoDB" id="203413at2157"/>
<evidence type="ECO:0000256" key="1">
    <source>
        <dbReference type="SAM" id="Phobius"/>
    </source>
</evidence>
<feature type="transmembrane region" description="Helical" evidence="1">
    <location>
        <begin position="65"/>
        <end position="87"/>
    </location>
</feature>
<reference evidence="3" key="1">
    <citation type="submission" date="2016-10" db="EMBL/GenBank/DDBJ databases">
        <authorList>
            <person name="Varghese N."/>
        </authorList>
    </citation>
    <scope>NUCLEOTIDE SEQUENCE [LARGE SCALE GENOMIC DNA]</scope>
    <source>
        <strain evidence="3">CGMCC 1.12284</strain>
    </source>
</reference>
<dbReference type="EMBL" id="FOIS01000002">
    <property type="protein sequence ID" value="SEW03731.1"/>
    <property type="molecule type" value="Genomic_DNA"/>
</dbReference>
<organism evidence="2 3">
    <name type="scientific">Natrinema salifodinae</name>
    <dbReference type="NCBI Taxonomy" id="1202768"/>
    <lineage>
        <taxon>Archaea</taxon>
        <taxon>Methanobacteriati</taxon>
        <taxon>Methanobacteriota</taxon>
        <taxon>Stenosarchaea group</taxon>
        <taxon>Halobacteria</taxon>
        <taxon>Halobacteriales</taxon>
        <taxon>Natrialbaceae</taxon>
        <taxon>Natrinema</taxon>
    </lineage>
</organism>
<feature type="transmembrane region" description="Helical" evidence="1">
    <location>
        <begin position="12"/>
        <end position="30"/>
    </location>
</feature>
<protein>
    <submittedName>
        <fullName evidence="2">Uncharacterized protein</fullName>
    </submittedName>
</protein>
<feature type="transmembrane region" description="Helical" evidence="1">
    <location>
        <begin position="36"/>
        <end position="56"/>
    </location>
</feature>
<evidence type="ECO:0000313" key="2">
    <source>
        <dbReference type="EMBL" id="SEW03731.1"/>
    </source>
</evidence>
<gene>
    <name evidence="2" type="ORF">SAMN05216285_2003</name>
</gene>
<sequence>MNATDGSTTRSRAIVALILGYFAILAYATIANDPLAATVAALGFGVIAIAVGALLYDRVRDPGPALLAAAGCLVAGGLVQFVAVLAGSPAADGLSSLLVFLGVGAYVYAVWFRSE</sequence>
<evidence type="ECO:0000313" key="3">
    <source>
        <dbReference type="Proteomes" id="UP000183275"/>
    </source>
</evidence>
<dbReference type="AlphaFoldDB" id="A0A1I0NQE4"/>
<dbReference type="Proteomes" id="UP000183275">
    <property type="component" value="Unassembled WGS sequence"/>
</dbReference>
<name>A0A1I0NQE4_9EURY</name>
<keyword evidence="1" id="KW-0812">Transmembrane</keyword>
<dbReference type="RefSeq" id="WP_049990144.1">
    <property type="nucleotide sequence ID" value="NZ_FOIS01000002.1"/>
</dbReference>
<dbReference type="eggNOG" id="arCOG11138">
    <property type="taxonomic scope" value="Archaea"/>
</dbReference>